<comment type="caution">
    <text evidence="2">The sequence shown here is derived from an EMBL/GenBank/DDBJ whole genome shotgun (WGS) entry which is preliminary data.</text>
</comment>
<feature type="compositionally biased region" description="Basic and acidic residues" evidence="1">
    <location>
        <begin position="50"/>
        <end position="59"/>
    </location>
</feature>
<evidence type="ECO:0000313" key="3">
    <source>
        <dbReference type="Proteomes" id="UP000314294"/>
    </source>
</evidence>
<evidence type="ECO:0000313" key="2">
    <source>
        <dbReference type="EMBL" id="TNN82267.1"/>
    </source>
</evidence>
<name>A0A4Z2IWY5_9TELE</name>
<organism evidence="2 3">
    <name type="scientific">Liparis tanakae</name>
    <name type="common">Tanaka's snailfish</name>
    <dbReference type="NCBI Taxonomy" id="230148"/>
    <lineage>
        <taxon>Eukaryota</taxon>
        <taxon>Metazoa</taxon>
        <taxon>Chordata</taxon>
        <taxon>Craniata</taxon>
        <taxon>Vertebrata</taxon>
        <taxon>Euteleostomi</taxon>
        <taxon>Actinopterygii</taxon>
        <taxon>Neopterygii</taxon>
        <taxon>Teleostei</taxon>
        <taxon>Neoteleostei</taxon>
        <taxon>Acanthomorphata</taxon>
        <taxon>Eupercaria</taxon>
        <taxon>Perciformes</taxon>
        <taxon>Cottioidei</taxon>
        <taxon>Cottales</taxon>
        <taxon>Liparidae</taxon>
        <taxon>Liparis</taxon>
    </lineage>
</organism>
<evidence type="ECO:0000256" key="1">
    <source>
        <dbReference type="SAM" id="MobiDB-lite"/>
    </source>
</evidence>
<feature type="region of interest" description="Disordered" evidence="1">
    <location>
        <begin position="1"/>
        <end position="85"/>
    </location>
</feature>
<dbReference type="EMBL" id="SRLO01000040">
    <property type="protein sequence ID" value="TNN82267.1"/>
    <property type="molecule type" value="Genomic_DNA"/>
</dbReference>
<reference evidence="2 3" key="1">
    <citation type="submission" date="2019-03" db="EMBL/GenBank/DDBJ databases">
        <title>First draft genome of Liparis tanakae, snailfish: a comprehensive survey of snailfish specific genes.</title>
        <authorList>
            <person name="Kim W."/>
            <person name="Song I."/>
            <person name="Jeong J.-H."/>
            <person name="Kim D."/>
            <person name="Kim S."/>
            <person name="Ryu S."/>
            <person name="Song J.Y."/>
            <person name="Lee S.K."/>
        </authorList>
    </citation>
    <scope>NUCLEOTIDE SEQUENCE [LARGE SCALE GENOMIC DNA]</scope>
    <source>
        <tissue evidence="2">Muscle</tissue>
    </source>
</reference>
<protein>
    <submittedName>
        <fullName evidence="2">Uncharacterized protein</fullName>
    </submittedName>
</protein>
<keyword evidence="3" id="KW-1185">Reference proteome</keyword>
<sequence>MQAEVGPDHDIRGSDASHVGQAAKNLASSSVSPRDGEPGGMRLSTVSTPCERRLAETKRLSLGKAPEGTSSARPPPPRRRSDESAVGHYLDERSLGLQLESALDLIYESVQPDGVYFVRKGWNGESKARPPASCPQAGGPIRVGGRTLLCECH</sequence>
<dbReference type="AlphaFoldDB" id="A0A4Z2IWY5"/>
<gene>
    <name evidence="2" type="ORF">EYF80_007387</name>
</gene>
<feature type="compositionally biased region" description="Basic and acidic residues" evidence="1">
    <location>
        <begin position="1"/>
        <end position="15"/>
    </location>
</feature>
<proteinExistence type="predicted"/>
<dbReference type="Proteomes" id="UP000314294">
    <property type="component" value="Unassembled WGS sequence"/>
</dbReference>
<accession>A0A4Z2IWY5</accession>